<reference evidence="12 13" key="1">
    <citation type="journal article" date="2012" name="Science">
        <title>The Paleozoic origin of enzymatic lignin decomposition reconstructed from 31 fungal genomes.</title>
        <authorList>
            <person name="Floudas D."/>
            <person name="Binder M."/>
            <person name="Riley R."/>
            <person name="Barry K."/>
            <person name="Blanchette R.A."/>
            <person name="Henrissat B."/>
            <person name="Martinez A.T."/>
            <person name="Otillar R."/>
            <person name="Spatafora J.W."/>
            <person name="Yadav J.S."/>
            <person name="Aerts A."/>
            <person name="Benoit I."/>
            <person name="Boyd A."/>
            <person name="Carlson A."/>
            <person name="Copeland A."/>
            <person name="Coutinho P.M."/>
            <person name="de Vries R.P."/>
            <person name="Ferreira P."/>
            <person name="Findley K."/>
            <person name="Foster B."/>
            <person name="Gaskell J."/>
            <person name="Glotzer D."/>
            <person name="Gorecki P."/>
            <person name="Heitman J."/>
            <person name="Hesse C."/>
            <person name="Hori C."/>
            <person name="Igarashi K."/>
            <person name="Jurgens J.A."/>
            <person name="Kallen N."/>
            <person name="Kersten P."/>
            <person name="Kohler A."/>
            <person name="Kuees U."/>
            <person name="Kumar T.K.A."/>
            <person name="Kuo A."/>
            <person name="LaButti K."/>
            <person name="Larrondo L.F."/>
            <person name="Lindquist E."/>
            <person name="Ling A."/>
            <person name="Lombard V."/>
            <person name="Lucas S."/>
            <person name="Lundell T."/>
            <person name="Martin R."/>
            <person name="McLaughlin D.J."/>
            <person name="Morgenstern I."/>
            <person name="Morin E."/>
            <person name="Murat C."/>
            <person name="Nagy L.G."/>
            <person name="Nolan M."/>
            <person name="Ohm R.A."/>
            <person name="Patyshakuliyeva A."/>
            <person name="Rokas A."/>
            <person name="Ruiz-Duenas F.J."/>
            <person name="Sabat G."/>
            <person name="Salamov A."/>
            <person name="Samejima M."/>
            <person name="Schmutz J."/>
            <person name="Slot J.C."/>
            <person name="St John F."/>
            <person name="Stenlid J."/>
            <person name="Sun H."/>
            <person name="Sun S."/>
            <person name="Syed K."/>
            <person name="Tsang A."/>
            <person name="Wiebenga A."/>
            <person name="Young D."/>
            <person name="Pisabarro A."/>
            <person name="Eastwood D.C."/>
            <person name="Martin F."/>
            <person name="Cullen D."/>
            <person name="Grigoriev I.V."/>
            <person name="Hibbett D.S."/>
        </authorList>
    </citation>
    <scope>NUCLEOTIDE SEQUENCE [LARGE SCALE GENOMIC DNA]</scope>
    <source>
        <strain evidence="12 13">ATCC 11539</strain>
    </source>
</reference>
<dbReference type="GeneID" id="19303345"/>
<dbReference type="KEGG" id="gtr:GLOTRDRAFT_135533"/>
<evidence type="ECO:0000256" key="8">
    <source>
        <dbReference type="ARBA" id="ARBA00023163"/>
    </source>
</evidence>
<keyword evidence="13" id="KW-1185">Reference proteome</keyword>
<comment type="subcellular location">
    <subcellularLocation>
        <location evidence="1 10">Nucleus</location>
    </subcellularLocation>
</comment>
<evidence type="ECO:0000256" key="10">
    <source>
        <dbReference type="RuleBase" id="RU261113"/>
    </source>
</evidence>
<keyword evidence="4" id="KW-0862">Zinc</keyword>
<dbReference type="eggNOG" id="ENOG502SEFT">
    <property type="taxonomic scope" value="Eukaryota"/>
</dbReference>
<dbReference type="GO" id="GO:0008270">
    <property type="term" value="F:zinc ion binding"/>
    <property type="evidence" value="ECO:0007669"/>
    <property type="project" value="UniProtKB-KW"/>
</dbReference>
<comment type="similarity">
    <text evidence="10">Belongs to the SGF11 family.</text>
</comment>
<dbReference type="GO" id="GO:0003713">
    <property type="term" value="F:transcription coactivator activity"/>
    <property type="evidence" value="ECO:0007669"/>
    <property type="project" value="TreeGrafter"/>
</dbReference>
<keyword evidence="5" id="KW-0156">Chromatin regulator</keyword>
<keyword evidence="8" id="KW-0804">Transcription</keyword>
<keyword evidence="9" id="KW-0539">Nucleus</keyword>
<evidence type="ECO:0000256" key="9">
    <source>
        <dbReference type="ARBA" id="ARBA00023242"/>
    </source>
</evidence>
<evidence type="ECO:0000256" key="5">
    <source>
        <dbReference type="ARBA" id="ARBA00022853"/>
    </source>
</evidence>
<dbReference type="AlphaFoldDB" id="S7S4U1"/>
<dbReference type="HOGENOM" id="CLU_054417_0_0_1"/>
<dbReference type="STRING" id="670483.S7S4U1"/>
<keyword evidence="7 10" id="KW-0010">Activator</keyword>
<dbReference type="Proteomes" id="UP000030669">
    <property type="component" value="Unassembled WGS sequence"/>
</dbReference>
<dbReference type="Gene3D" id="3.30.160.60">
    <property type="entry name" value="Classic Zinc Finger"/>
    <property type="match status" value="1"/>
</dbReference>
<protein>
    <recommendedName>
        <fullName evidence="10">SAGA-associated factor 11</fullName>
    </recommendedName>
</protein>
<proteinExistence type="inferred from homology"/>
<keyword evidence="2" id="KW-0479">Metal-binding</keyword>
<accession>S7S4U1</accession>
<evidence type="ECO:0000256" key="11">
    <source>
        <dbReference type="SAM" id="MobiDB-lite"/>
    </source>
</evidence>
<dbReference type="GO" id="GO:0006357">
    <property type="term" value="P:regulation of transcription by RNA polymerase II"/>
    <property type="evidence" value="ECO:0007669"/>
    <property type="project" value="TreeGrafter"/>
</dbReference>
<evidence type="ECO:0000313" key="13">
    <source>
        <dbReference type="Proteomes" id="UP000030669"/>
    </source>
</evidence>
<keyword evidence="3" id="KW-0863">Zinc-finger</keyword>
<evidence type="ECO:0000256" key="7">
    <source>
        <dbReference type="ARBA" id="ARBA00023159"/>
    </source>
</evidence>
<dbReference type="PANTHER" id="PTHR46367:SF1">
    <property type="entry name" value="ATAXIN-7-LIKE PROTEIN 3"/>
    <property type="match status" value="1"/>
</dbReference>
<sequence>MSAMLDDILMDVTLQVHQEAARNRAVCNVCHTRCGLVHVPGPSAPQGSGASSIPPTPGSSIGGINAGANTTTNGSNKGDGNVYFDCLNCSRSITSNRYAPHLSSCMGIGARKGAARSVNVKSKMSSDHGQSKSPSFQSEIGDMSDDAKPLKNKGKSKAKQADEAEYNVTKKRPASPMVSPSKKKKSATGSPLVQAKTEPDLTNGTASPFKVPASKLRESSITSALDKSSMRSRSSSIDSHSSASTRTSSILSGRGVAFPNGSPTKNNRNNLPKPPSPPRMPPPARIPEPDFMIDVEGDETGSSTDTDDSS</sequence>
<dbReference type="OMA" id="CKRQIAS"/>
<dbReference type="Pfam" id="PF08209">
    <property type="entry name" value="Sgf11"/>
    <property type="match status" value="1"/>
</dbReference>
<feature type="compositionally biased region" description="Low complexity" evidence="11">
    <location>
        <begin position="223"/>
        <end position="252"/>
    </location>
</feature>
<dbReference type="InterPro" id="IPR051078">
    <property type="entry name" value="SGF11"/>
</dbReference>
<evidence type="ECO:0000256" key="6">
    <source>
        <dbReference type="ARBA" id="ARBA00023015"/>
    </source>
</evidence>
<evidence type="ECO:0000256" key="4">
    <source>
        <dbReference type="ARBA" id="ARBA00022833"/>
    </source>
</evidence>
<dbReference type="GO" id="GO:0006325">
    <property type="term" value="P:chromatin organization"/>
    <property type="evidence" value="ECO:0007669"/>
    <property type="project" value="UniProtKB-KW"/>
</dbReference>
<name>S7S4U1_GLOTA</name>
<organism evidence="12 13">
    <name type="scientific">Gloeophyllum trabeum (strain ATCC 11539 / FP-39264 / Madison 617)</name>
    <name type="common">Brown rot fungus</name>
    <dbReference type="NCBI Taxonomy" id="670483"/>
    <lineage>
        <taxon>Eukaryota</taxon>
        <taxon>Fungi</taxon>
        <taxon>Dikarya</taxon>
        <taxon>Basidiomycota</taxon>
        <taxon>Agaricomycotina</taxon>
        <taxon>Agaricomycetes</taxon>
        <taxon>Gloeophyllales</taxon>
        <taxon>Gloeophyllaceae</taxon>
        <taxon>Gloeophyllum</taxon>
    </lineage>
</organism>
<gene>
    <name evidence="12" type="ORF">GLOTRDRAFT_135533</name>
</gene>
<dbReference type="InterPro" id="IPR013246">
    <property type="entry name" value="SAGA_su_Sgf11"/>
</dbReference>
<feature type="region of interest" description="Disordered" evidence="11">
    <location>
        <begin position="117"/>
        <end position="310"/>
    </location>
</feature>
<dbReference type="EMBL" id="KB469296">
    <property type="protein sequence ID" value="EPQ60944.1"/>
    <property type="molecule type" value="Genomic_DNA"/>
</dbReference>
<evidence type="ECO:0000256" key="3">
    <source>
        <dbReference type="ARBA" id="ARBA00022771"/>
    </source>
</evidence>
<evidence type="ECO:0000256" key="2">
    <source>
        <dbReference type="ARBA" id="ARBA00022723"/>
    </source>
</evidence>
<keyword evidence="6" id="KW-0805">Transcription regulation</keyword>
<dbReference type="GO" id="GO:0000124">
    <property type="term" value="C:SAGA complex"/>
    <property type="evidence" value="ECO:0007669"/>
    <property type="project" value="TreeGrafter"/>
</dbReference>
<dbReference type="OrthoDB" id="21557at2759"/>
<evidence type="ECO:0000313" key="12">
    <source>
        <dbReference type="EMBL" id="EPQ60944.1"/>
    </source>
</evidence>
<dbReference type="RefSeq" id="XP_007861236.1">
    <property type="nucleotide sequence ID" value="XM_007863045.1"/>
</dbReference>
<feature type="compositionally biased region" description="Acidic residues" evidence="11">
    <location>
        <begin position="291"/>
        <end position="310"/>
    </location>
</feature>
<evidence type="ECO:0000256" key="1">
    <source>
        <dbReference type="ARBA" id="ARBA00004123"/>
    </source>
</evidence>
<dbReference type="GO" id="GO:0071819">
    <property type="term" value="C:DUBm complex"/>
    <property type="evidence" value="ECO:0007669"/>
    <property type="project" value="TreeGrafter"/>
</dbReference>
<dbReference type="PANTHER" id="PTHR46367">
    <property type="entry name" value="ATAXIN-7-LIKE PROTEIN 3"/>
    <property type="match status" value="1"/>
</dbReference>
<feature type="compositionally biased region" description="Low complexity" evidence="11">
    <location>
        <begin position="43"/>
        <end position="59"/>
    </location>
</feature>
<feature type="region of interest" description="Disordered" evidence="11">
    <location>
        <begin position="43"/>
        <end position="67"/>
    </location>
</feature>
<feature type="compositionally biased region" description="Pro residues" evidence="11">
    <location>
        <begin position="272"/>
        <end position="286"/>
    </location>
</feature>